<feature type="compositionally biased region" description="Low complexity" evidence="4">
    <location>
        <begin position="550"/>
        <end position="563"/>
    </location>
</feature>
<evidence type="ECO:0000313" key="5">
    <source>
        <dbReference type="EMBL" id="KAK2725116.1"/>
    </source>
</evidence>
<dbReference type="Pfam" id="PF16218">
    <property type="entry name" value="Peptidase_C101"/>
    <property type="match status" value="1"/>
</dbReference>
<keyword evidence="6" id="KW-1185">Reference proteome</keyword>
<feature type="compositionally biased region" description="Polar residues" evidence="4">
    <location>
        <begin position="517"/>
        <end position="534"/>
    </location>
</feature>
<feature type="region of interest" description="Disordered" evidence="4">
    <location>
        <begin position="245"/>
        <end position="275"/>
    </location>
</feature>
<dbReference type="EMBL" id="JAVRJZ010000003">
    <property type="protein sequence ID" value="KAK2725116.1"/>
    <property type="molecule type" value="Genomic_DNA"/>
</dbReference>
<proteinExistence type="inferred from homology"/>
<dbReference type="GO" id="GO:1990108">
    <property type="term" value="P:protein linear deubiquitination"/>
    <property type="evidence" value="ECO:0007669"/>
    <property type="project" value="TreeGrafter"/>
</dbReference>
<comment type="similarity">
    <text evidence="2">Belongs to the peptidase C65 family. Otulin subfamily.</text>
</comment>
<evidence type="ECO:0000313" key="6">
    <source>
        <dbReference type="Proteomes" id="UP001187531"/>
    </source>
</evidence>
<feature type="compositionally biased region" description="Low complexity" evidence="4">
    <location>
        <begin position="505"/>
        <end position="515"/>
    </location>
</feature>
<evidence type="ECO:0000256" key="3">
    <source>
        <dbReference type="ARBA" id="ARBA00022490"/>
    </source>
</evidence>
<dbReference type="PRINTS" id="PR02055">
    <property type="entry name" value="PROTEINF105"/>
</dbReference>
<gene>
    <name evidence="5" type="ORF">QYM36_001541</name>
</gene>
<protein>
    <submittedName>
        <fullName evidence="5">Uncharacterized protein</fullName>
    </submittedName>
</protein>
<keyword evidence="3" id="KW-0963">Cytoplasm</keyword>
<comment type="caution">
    <text evidence="5">The sequence shown here is derived from an EMBL/GenBank/DDBJ whole genome shotgun (WGS) entry which is preliminary data.</text>
</comment>
<feature type="compositionally biased region" description="Basic and acidic residues" evidence="4">
    <location>
        <begin position="352"/>
        <end position="361"/>
    </location>
</feature>
<feature type="compositionally biased region" description="Polar residues" evidence="4">
    <location>
        <begin position="584"/>
        <end position="594"/>
    </location>
</feature>
<dbReference type="PANTHER" id="PTHR33662:SF3">
    <property type="entry name" value="FIBROUS SHEATH CABYR-BINDING PROTEIN-LIKE-RELATED"/>
    <property type="match status" value="1"/>
</dbReference>
<evidence type="ECO:0000256" key="4">
    <source>
        <dbReference type="SAM" id="MobiDB-lite"/>
    </source>
</evidence>
<dbReference type="PANTHER" id="PTHR33662">
    <property type="entry name" value="OTU DEUBIQUITINASE WITH LINEAR LINKAGE-SPECIFICITY A-RELATED"/>
    <property type="match status" value="1"/>
</dbReference>
<dbReference type="AlphaFoldDB" id="A0AA88IJY1"/>
<accession>A0AA88IJY1</accession>
<evidence type="ECO:0000256" key="2">
    <source>
        <dbReference type="ARBA" id="ARBA00010267"/>
    </source>
</evidence>
<organism evidence="5 6">
    <name type="scientific">Artemia franciscana</name>
    <name type="common">Brine shrimp</name>
    <name type="synonym">Artemia sanfranciscana</name>
    <dbReference type="NCBI Taxonomy" id="6661"/>
    <lineage>
        <taxon>Eukaryota</taxon>
        <taxon>Metazoa</taxon>
        <taxon>Ecdysozoa</taxon>
        <taxon>Arthropoda</taxon>
        <taxon>Crustacea</taxon>
        <taxon>Branchiopoda</taxon>
        <taxon>Anostraca</taxon>
        <taxon>Artemiidae</taxon>
        <taxon>Artemia</taxon>
    </lineage>
</organism>
<feature type="compositionally biased region" description="Basic residues" evidence="4">
    <location>
        <begin position="120"/>
        <end position="133"/>
    </location>
</feature>
<feature type="region of interest" description="Disordered" evidence="4">
    <location>
        <begin position="498"/>
        <end position="563"/>
    </location>
</feature>
<feature type="region of interest" description="Disordered" evidence="4">
    <location>
        <begin position="452"/>
        <end position="472"/>
    </location>
</feature>
<dbReference type="GO" id="GO:0005737">
    <property type="term" value="C:cytoplasm"/>
    <property type="evidence" value="ECO:0007669"/>
    <property type="project" value="UniProtKB-SubCell"/>
</dbReference>
<name>A0AA88IJY1_ARTSF</name>
<feature type="region of interest" description="Disordered" evidence="4">
    <location>
        <begin position="405"/>
        <end position="427"/>
    </location>
</feature>
<dbReference type="Proteomes" id="UP001187531">
    <property type="component" value="Unassembled WGS sequence"/>
</dbReference>
<evidence type="ECO:0000256" key="1">
    <source>
        <dbReference type="ARBA" id="ARBA00004496"/>
    </source>
</evidence>
<feature type="region of interest" description="Disordered" evidence="4">
    <location>
        <begin position="352"/>
        <end position="374"/>
    </location>
</feature>
<feature type="compositionally biased region" description="Acidic residues" evidence="4">
    <location>
        <begin position="463"/>
        <end position="472"/>
    </location>
</feature>
<feature type="region of interest" description="Disordered" evidence="4">
    <location>
        <begin position="116"/>
        <end position="135"/>
    </location>
</feature>
<comment type="subcellular location">
    <subcellularLocation>
        <location evidence="1">Cytoplasm</location>
    </subcellularLocation>
</comment>
<feature type="region of interest" description="Disordered" evidence="4">
    <location>
        <begin position="582"/>
        <end position="612"/>
    </location>
</feature>
<feature type="compositionally biased region" description="Low complexity" evidence="4">
    <location>
        <begin position="365"/>
        <end position="374"/>
    </location>
</feature>
<dbReference type="InterPro" id="IPR023235">
    <property type="entry name" value="FAM105"/>
</dbReference>
<reference evidence="5" key="1">
    <citation type="submission" date="2023-07" db="EMBL/GenBank/DDBJ databases">
        <title>Chromosome-level genome assembly of Artemia franciscana.</title>
        <authorList>
            <person name="Jo E."/>
        </authorList>
    </citation>
    <scope>NUCLEOTIDE SEQUENCE</scope>
    <source>
        <tissue evidence="5">Whole body</tissue>
    </source>
</reference>
<sequence>MIGIGSDPIPCGGLLYAVYYHQESFGILRANTNAFPHCAFHGVRESEVFQFAGNFGFEICQFSDLWTSIPDPVKVTGWAGGAVLLIGSFGLLFYKLFSYLSPKTFKTLTEEDSLTSTPASRRKYQRRRRHTKTRLLEEEQDGKLTAIVDIANESDEELIQTEYFRASPLRAPSEDEPLSPLSSCSKYDFSGAPYMPRCFSTPAGFLISERSEGDGISASQLVHFDEDIWSDRASSTEFWSVKPDDGAIQMRTSPDGTDRSRSRSQSMCENDTRPKRILRRQEAVTMSDVSTCHLGSSESLLSELDSMVGSVEFNLKEKVGKTTMNYFDRLEAEVNNLRANCLEMDQEIEHLADDESDEKQQPRMSSNVSSWSLSSFSSDMSIDKKPQFRGHFSMTTVGASLLIDSDSPDSSLVTTSPTSGSMEWDSPVHGWSSVSAKKHYEATIFEIETLPSTTKSNPHTGEETDNSWEWDNDGLEPKCVELEETLVPSQVSIEIDAVDSECGSRSRSSTKSPSPITVRSMSITKSPGNPNYRHSTLGLPERSPQQDCFSPLSRSGSQPSVSSRTLLKLPKKWVSLGDSVEASEFNSENGSSPFVLTPLSESRSDNDMSQSSTMRKTYTCESLMSTAETLGSFCPSMPSSENNPRSAMEVDRDSAYDGVFDMISDISQEAVGSRVDIMAYAETIWQGQTERAKTTKKGFGEVVIRTGCTRMRRFRGDSYSLLRATVFAALTTRQKLPSAAESLNTLRDTLKRRKQVWLLNWSFANRLPYGRENVEEGWKECLNCLENIAVDLNHEADIEESLVHSLSADCELDTRLVEAAKLHVLASVLEPFATDPNGNYDTTRSYTEQYLDTVGDTSHLAAKDLHLVARALRLNLCLLKPSAYGTTDFATVASAGSDNSLVTLIAEDDRYFCVPVL</sequence>
<dbReference type="GO" id="GO:0004843">
    <property type="term" value="F:cysteine-type deubiquitinase activity"/>
    <property type="evidence" value="ECO:0007669"/>
    <property type="project" value="TreeGrafter"/>
</dbReference>